<evidence type="ECO:0000313" key="1">
    <source>
        <dbReference type="EMBL" id="KKL73089.1"/>
    </source>
</evidence>
<accession>A0A0F9EGJ1</accession>
<comment type="caution">
    <text evidence="1">The sequence shown here is derived from an EMBL/GenBank/DDBJ whole genome shotgun (WGS) entry which is preliminary data.</text>
</comment>
<sequence>MSEYSNYFKCPKCISTEIEELTKGIRVAKVVGVTLDNGLVTDLVTFIPNDDAVFYRCKKCHTVLNFDTKGLVEFLRRD</sequence>
<dbReference type="EMBL" id="LAZR01025072">
    <property type="protein sequence ID" value="KKL73089.1"/>
    <property type="molecule type" value="Genomic_DNA"/>
</dbReference>
<protein>
    <submittedName>
        <fullName evidence="1">Uncharacterized protein</fullName>
    </submittedName>
</protein>
<organism evidence="1">
    <name type="scientific">marine sediment metagenome</name>
    <dbReference type="NCBI Taxonomy" id="412755"/>
    <lineage>
        <taxon>unclassified sequences</taxon>
        <taxon>metagenomes</taxon>
        <taxon>ecological metagenomes</taxon>
    </lineage>
</organism>
<proteinExistence type="predicted"/>
<reference evidence="1" key="1">
    <citation type="journal article" date="2015" name="Nature">
        <title>Complex archaea that bridge the gap between prokaryotes and eukaryotes.</title>
        <authorList>
            <person name="Spang A."/>
            <person name="Saw J.H."/>
            <person name="Jorgensen S.L."/>
            <person name="Zaremba-Niedzwiedzka K."/>
            <person name="Martijn J."/>
            <person name="Lind A.E."/>
            <person name="van Eijk R."/>
            <person name="Schleper C."/>
            <person name="Guy L."/>
            <person name="Ettema T.J."/>
        </authorList>
    </citation>
    <scope>NUCLEOTIDE SEQUENCE</scope>
</reference>
<dbReference type="AlphaFoldDB" id="A0A0F9EGJ1"/>
<name>A0A0F9EGJ1_9ZZZZ</name>
<gene>
    <name evidence="1" type="ORF">LCGC14_2078380</name>
</gene>